<evidence type="ECO:0000313" key="7">
    <source>
        <dbReference type="Proteomes" id="UP000614047"/>
    </source>
</evidence>
<accession>A0A931GHE2</accession>
<dbReference type="SUPFAM" id="SSF53756">
    <property type="entry name" value="UDP-Glycosyltransferase/glycogen phosphorylase"/>
    <property type="match status" value="1"/>
</dbReference>
<dbReference type="Pfam" id="PF00534">
    <property type="entry name" value="Glycos_transf_1"/>
    <property type="match status" value="1"/>
</dbReference>
<dbReference type="RefSeq" id="WP_197009724.1">
    <property type="nucleotide sequence ID" value="NZ_BAABES010000007.1"/>
</dbReference>
<dbReference type="Pfam" id="PF13439">
    <property type="entry name" value="Glyco_transf_4"/>
    <property type="match status" value="1"/>
</dbReference>
<reference evidence="6" key="1">
    <citation type="submission" date="2020-11" db="EMBL/GenBank/DDBJ databases">
        <title>Sequencing the genomes of 1000 actinobacteria strains.</title>
        <authorList>
            <person name="Klenk H.-P."/>
        </authorList>
    </citation>
    <scope>NUCLEOTIDE SEQUENCE</scope>
    <source>
        <strain evidence="6">DSM 43175</strain>
    </source>
</reference>
<keyword evidence="3" id="KW-0808">Transferase</keyword>
<feature type="domain" description="Glycosyltransferase subfamily 4-like N-terminal" evidence="5">
    <location>
        <begin position="24"/>
        <end position="182"/>
    </location>
</feature>
<gene>
    <name evidence="6" type="ORF">IW256_000890</name>
</gene>
<dbReference type="InterPro" id="IPR028098">
    <property type="entry name" value="Glyco_trans_4-like_N"/>
</dbReference>
<dbReference type="PANTHER" id="PTHR12526">
    <property type="entry name" value="GLYCOSYLTRANSFERASE"/>
    <property type="match status" value="1"/>
</dbReference>
<protein>
    <submittedName>
        <fullName evidence="6">Glycosyltransferase involved in cell wall biosynthesis</fullName>
    </submittedName>
</protein>
<dbReference type="InterPro" id="IPR001296">
    <property type="entry name" value="Glyco_trans_1"/>
</dbReference>
<comment type="caution">
    <text evidence="6">The sequence shown here is derived from an EMBL/GenBank/DDBJ whole genome shotgun (WGS) entry which is preliminary data.</text>
</comment>
<dbReference type="EMBL" id="JADOUA010000001">
    <property type="protein sequence ID" value="MBG6086777.1"/>
    <property type="molecule type" value="Genomic_DNA"/>
</dbReference>
<dbReference type="Gene3D" id="3.40.50.2000">
    <property type="entry name" value="Glycogen Phosphorylase B"/>
    <property type="match status" value="2"/>
</dbReference>
<keyword evidence="2" id="KW-0328">Glycosyltransferase</keyword>
<dbReference type="AlphaFoldDB" id="A0A931GHE2"/>
<evidence type="ECO:0000256" key="1">
    <source>
        <dbReference type="ARBA" id="ARBA00009481"/>
    </source>
</evidence>
<evidence type="ECO:0000256" key="2">
    <source>
        <dbReference type="ARBA" id="ARBA00022676"/>
    </source>
</evidence>
<evidence type="ECO:0000256" key="3">
    <source>
        <dbReference type="ARBA" id="ARBA00022679"/>
    </source>
</evidence>
<evidence type="ECO:0000259" key="5">
    <source>
        <dbReference type="Pfam" id="PF13439"/>
    </source>
</evidence>
<proteinExistence type="inferred from homology"/>
<evidence type="ECO:0000313" key="6">
    <source>
        <dbReference type="EMBL" id="MBG6086777.1"/>
    </source>
</evidence>
<name>A0A931GHE2_9ACTN</name>
<comment type="similarity">
    <text evidence="1">Belongs to the glycosyltransferase group 1 family. Glycosyltransferase 4 subfamily.</text>
</comment>
<feature type="domain" description="Glycosyl transferase family 1" evidence="4">
    <location>
        <begin position="192"/>
        <end position="339"/>
    </location>
</feature>
<dbReference type="CDD" id="cd03801">
    <property type="entry name" value="GT4_PimA-like"/>
    <property type="match status" value="1"/>
</dbReference>
<dbReference type="GO" id="GO:0016757">
    <property type="term" value="F:glycosyltransferase activity"/>
    <property type="evidence" value="ECO:0007669"/>
    <property type="project" value="UniProtKB-KW"/>
</dbReference>
<organism evidence="6 7">
    <name type="scientific">Actinomadura viridis</name>
    <dbReference type="NCBI Taxonomy" id="58110"/>
    <lineage>
        <taxon>Bacteria</taxon>
        <taxon>Bacillati</taxon>
        <taxon>Actinomycetota</taxon>
        <taxon>Actinomycetes</taxon>
        <taxon>Streptosporangiales</taxon>
        <taxon>Thermomonosporaceae</taxon>
        <taxon>Actinomadura</taxon>
    </lineage>
</organism>
<dbReference type="PANTHER" id="PTHR12526:SF640">
    <property type="entry name" value="COLANIC ACID BIOSYNTHESIS GLYCOSYLTRANSFERASE WCAL-RELATED"/>
    <property type="match status" value="1"/>
</dbReference>
<evidence type="ECO:0000259" key="4">
    <source>
        <dbReference type="Pfam" id="PF00534"/>
    </source>
</evidence>
<keyword evidence="7" id="KW-1185">Reference proteome</keyword>
<sequence>MSDGVAGTRLAVVNWRDPWHPAAGGAERYAWEVARRLAAAGARVRYVTSRARGQRRRDRVDGVEFVRLGGRFTVYPRVLLWTLARRRSFDAVLDCQNGIPFFTPWALPRRVPVFCVVHHVHDAQFGLYFPRWMAWVGRVLEGPVSRWTYRRHALVCVSPSTLTAVRERLGWTGSAYVVPNGVTVPPHDARDVEPPPGDPELVCVTRLVPHKRVESLLDLAERLAGLHPALRLNVIGDGPEALALAAAIARRGLGEVVVPHGYVPEEDKAALVARARLHLSASRGEGWGLSVIEAAALGVPTAAHDVDGLRDAVRDGVTGWLAGPDEDLAEAAGRALKELADPARRREVAGACREWAAAFGWARTADRWAALVAAAVATGSAASGDRRAHAVRRYGDARSRVVEGPVRDLLLAGAGPDLTVREATPLERLLGYADDDAS</sequence>
<dbReference type="Proteomes" id="UP000614047">
    <property type="component" value="Unassembled WGS sequence"/>
</dbReference>